<dbReference type="InterPro" id="IPR012340">
    <property type="entry name" value="NA-bd_OB-fold"/>
</dbReference>
<gene>
    <name evidence="1" type="ORF">FD755_024879</name>
</gene>
<organism evidence="1 2">
    <name type="scientific">Muntiacus reevesi</name>
    <name type="common">Reeves' muntjac</name>
    <name type="synonym">Cervus reevesi</name>
    <dbReference type="NCBI Taxonomy" id="9886"/>
    <lineage>
        <taxon>Eukaryota</taxon>
        <taxon>Metazoa</taxon>
        <taxon>Chordata</taxon>
        <taxon>Craniata</taxon>
        <taxon>Vertebrata</taxon>
        <taxon>Euteleostomi</taxon>
        <taxon>Mammalia</taxon>
        <taxon>Eutheria</taxon>
        <taxon>Laurasiatheria</taxon>
        <taxon>Artiodactyla</taxon>
        <taxon>Ruminantia</taxon>
        <taxon>Pecora</taxon>
        <taxon>Cervidae</taxon>
        <taxon>Muntiacinae</taxon>
        <taxon>Muntiacus</taxon>
    </lineage>
</organism>
<keyword evidence="2" id="KW-1185">Reference proteome</keyword>
<evidence type="ECO:0000313" key="2">
    <source>
        <dbReference type="Proteomes" id="UP000326062"/>
    </source>
</evidence>
<reference evidence="1 2" key="1">
    <citation type="submission" date="2019-06" db="EMBL/GenBank/DDBJ databases">
        <title>Discovery of a novel chromosome fission-fusion reversal in muntjac.</title>
        <authorList>
            <person name="Mudd A.B."/>
            <person name="Bredeson J.V."/>
            <person name="Baum R."/>
            <person name="Hockemeyer D."/>
            <person name="Rokhsar D.S."/>
        </authorList>
    </citation>
    <scope>NUCLEOTIDE SEQUENCE [LARGE SCALE GENOMIC DNA]</scope>
    <source>
        <strain evidence="1">UCam_UCB_Mr</strain>
        <tissue evidence="1">Fibroblast cell line</tissue>
    </source>
</reference>
<dbReference type="Gene3D" id="2.40.50.140">
    <property type="entry name" value="Nucleic acid-binding proteins"/>
    <property type="match status" value="1"/>
</dbReference>
<name>A0A5N3USH3_MUNRE</name>
<comment type="caution">
    <text evidence="1">The sequence shown here is derived from an EMBL/GenBank/DDBJ whole genome shotgun (WGS) entry which is preliminary data.</text>
</comment>
<proteinExistence type="predicted"/>
<evidence type="ECO:0000313" key="1">
    <source>
        <dbReference type="EMBL" id="KAB0339696.1"/>
    </source>
</evidence>
<sequence>MFCWFSRLCRGLSTPTRRTTQLIWSSASRRLVLSSQRRIPELSSFVARTNTCGELRSSHLGQEVTLCGWIQFRRLCDFPKNMSPLGGYLTHTFGDFYLLK</sequence>
<accession>A0A5N3USH3</accession>
<dbReference type="SUPFAM" id="SSF50249">
    <property type="entry name" value="Nucleic acid-binding proteins"/>
    <property type="match status" value="1"/>
</dbReference>
<dbReference type="EMBL" id="VCEB01005577">
    <property type="protein sequence ID" value="KAB0339696.1"/>
    <property type="molecule type" value="Genomic_DNA"/>
</dbReference>
<dbReference type="AlphaFoldDB" id="A0A5N3USH3"/>
<protein>
    <submittedName>
        <fullName evidence="1">Uncharacterized protein</fullName>
    </submittedName>
</protein>
<dbReference type="Proteomes" id="UP000326062">
    <property type="component" value="Unassembled WGS sequence"/>
</dbReference>